<dbReference type="Gene3D" id="1.10.10.10">
    <property type="entry name" value="Winged helix-like DNA-binding domain superfamily/Winged helix DNA-binding domain"/>
    <property type="match status" value="1"/>
</dbReference>
<dbReference type="GO" id="GO:0003677">
    <property type="term" value="F:DNA binding"/>
    <property type="evidence" value="ECO:0007669"/>
    <property type="project" value="UniProtKB-KW"/>
</dbReference>
<dbReference type="Pfam" id="PF03466">
    <property type="entry name" value="LysR_substrate"/>
    <property type="match status" value="1"/>
</dbReference>
<dbReference type="OrthoDB" id="9803735at2"/>
<dbReference type="Pfam" id="PF00126">
    <property type="entry name" value="HTH_1"/>
    <property type="match status" value="1"/>
</dbReference>
<reference evidence="5 6" key="1">
    <citation type="submission" date="2018-08" db="EMBL/GenBank/DDBJ databases">
        <title>Lactobacillus suantsai sp. nov., isolated from traditional fermented suan-tsai in Taiwan.</title>
        <authorList>
            <person name="Huang C.-H."/>
        </authorList>
    </citation>
    <scope>NUCLEOTIDE SEQUENCE [LARGE SCALE GENOMIC DNA]</scope>
    <source>
        <strain evidence="5 6">BCRC 12945</strain>
    </source>
</reference>
<dbReference type="GO" id="GO:0003700">
    <property type="term" value="F:DNA-binding transcription factor activity"/>
    <property type="evidence" value="ECO:0007669"/>
    <property type="project" value="InterPro"/>
</dbReference>
<evidence type="ECO:0000256" key="3">
    <source>
        <dbReference type="ARBA" id="ARBA00023125"/>
    </source>
</evidence>
<dbReference type="PROSITE" id="PS50931">
    <property type="entry name" value="HTH_LYSR"/>
    <property type="match status" value="1"/>
</dbReference>
<evidence type="ECO:0000313" key="5">
    <source>
        <dbReference type="EMBL" id="RXI78588.1"/>
    </source>
</evidence>
<keyword evidence="6" id="KW-1185">Reference proteome</keyword>
<dbReference type="PRINTS" id="PR00039">
    <property type="entry name" value="HTHLYSR"/>
</dbReference>
<comment type="similarity">
    <text evidence="1">Belongs to the LysR transcriptional regulatory family.</text>
</comment>
<dbReference type="SUPFAM" id="SSF46785">
    <property type="entry name" value="Winged helix' DNA-binding domain"/>
    <property type="match status" value="1"/>
</dbReference>
<dbReference type="PANTHER" id="PTHR30346">
    <property type="entry name" value="TRANSCRIPTIONAL DUAL REGULATOR HCAR-RELATED"/>
    <property type="match status" value="1"/>
</dbReference>
<evidence type="ECO:0000256" key="1">
    <source>
        <dbReference type="ARBA" id="ARBA00009437"/>
    </source>
</evidence>
<dbReference type="EMBL" id="QXIL01000010">
    <property type="protein sequence ID" value="RXI78588.1"/>
    <property type="molecule type" value="Genomic_DNA"/>
</dbReference>
<keyword evidence="2" id="KW-0805">Transcription regulation</keyword>
<gene>
    <name evidence="5" type="ORF">DXH47_06630</name>
</gene>
<dbReference type="RefSeq" id="WP_129032573.1">
    <property type="nucleotide sequence ID" value="NZ_CP059603.1"/>
</dbReference>
<dbReference type="SUPFAM" id="SSF53850">
    <property type="entry name" value="Periplasmic binding protein-like II"/>
    <property type="match status" value="1"/>
</dbReference>
<keyword evidence="4" id="KW-0804">Transcription</keyword>
<dbReference type="AlphaFoldDB" id="A0A4Q0VHC8"/>
<keyword evidence="3" id="KW-0238">DNA-binding</keyword>
<organism evidence="5 6">
    <name type="scientific">Levilactobacillus suantsaii</name>
    <dbReference type="NCBI Taxonomy" id="2292255"/>
    <lineage>
        <taxon>Bacteria</taxon>
        <taxon>Bacillati</taxon>
        <taxon>Bacillota</taxon>
        <taxon>Bacilli</taxon>
        <taxon>Lactobacillales</taxon>
        <taxon>Lactobacillaceae</taxon>
        <taxon>Levilactobacillus</taxon>
    </lineage>
</organism>
<dbReference type="InterPro" id="IPR000847">
    <property type="entry name" value="LysR_HTH_N"/>
</dbReference>
<sequence length="305" mass="34092">MNTRDLAFFRAIVQYKNYTYVAERFEVSQPAVSQAIKRLEREFGATLVKQDRIHHQTVITRAGMLLYQSAQAIQNSISLAHREIEFSQQRQIRFGLPPVIGALYFPQVAAALLKRGWLNQIKIVENGSAQILTNLVRGDIDIALIGSPRPLHHQGIEAISLGARPFNVIVSPANPLAKRTSIGFKELGDQPFIGLDGKFVHPEAFRAYCKAAGITPNIIYRTPDIAWLKSIVRENLGLGFLVQDAVSTIDGVVGLKITDQLMDRFNVSIAYRKGYVMTPEETAFIRLLTRMQIPDPQVPISNTNN</sequence>
<protein>
    <submittedName>
        <fullName evidence="5">LysR family transcriptional regulator</fullName>
    </submittedName>
</protein>
<dbReference type="PANTHER" id="PTHR30346:SF28">
    <property type="entry name" value="HTH-TYPE TRANSCRIPTIONAL REGULATOR CYNR"/>
    <property type="match status" value="1"/>
</dbReference>
<dbReference type="InterPro" id="IPR036390">
    <property type="entry name" value="WH_DNA-bd_sf"/>
</dbReference>
<dbReference type="Gene3D" id="3.40.190.290">
    <property type="match status" value="1"/>
</dbReference>
<dbReference type="InterPro" id="IPR036388">
    <property type="entry name" value="WH-like_DNA-bd_sf"/>
</dbReference>
<dbReference type="InterPro" id="IPR005119">
    <property type="entry name" value="LysR_subst-bd"/>
</dbReference>
<proteinExistence type="inferred from homology"/>
<name>A0A4Q0VHC8_9LACO</name>
<dbReference type="GO" id="GO:0032993">
    <property type="term" value="C:protein-DNA complex"/>
    <property type="evidence" value="ECO:0007669"/>
    <property type="project" value="TreeGrafter"/>
</dbReference>
<accession>A0A4Q0VHC8</accession>
<dbReference type="Proteomes" id="UP000290602">
    <property type="component" value="Unassembled WGS sequence"/>
</dbReference>
<evidence type="ECO:0000256" key="4">
    <source>
        <dbReference type="ARBA" id="ARBA00023163"/>
    </source>
</evidence>
<comment type="caution">
    <text evidence="5">The sequence shown here is derived from an EMBL/GenBank/DDBJ whole genome shotgun (WGS) entry which is preliminary data.</text>
</comment>
<evidence type="ECO:0000313" key="6">
    <source>
        <dbReference type="Proteomes" id="UP000290602"/>
    </source>
</evidence>
<evidence type="ECO:0000256" key="2">
    <source>
        <dbReference type="ARBA" id="ARBA00023015"/>
    </source>
</evidence>